<feature type="compositionally biased region" description="Low complexity" evidence="3">
    <location>
        <begin position="798"/>
        <end position="807"/>
    </location>
</feature>
<evidence type="ECO:0000313" key="6">
    <source>
        <dbReference type="Proteomes" id="UP000037923"/>
    </source>
</evidence>
<dbReference type="GO" id="GO:0004198">
    <property type="term" value="F:calcium-dependent cysteine-type endopeptidase activity"/>
    <property type="evidence" value="ECO:0007669"/>
    <property type="project" value="InterPro"/>
</dbReference>
<dbReference type="InterPro" id="IPR001300">
    <property type="entry name" value="Peptidase_C2_calpain_cat"/>
</dbReference>
<feature type="compositionally biased region" description="Low complexity" evidence="3">
    <location>
        <begin position="27"/>
        <end position="46"/>
    </location>
</feature>
<dbReference type="RefSeq" id="XP_015658381.1">
    <property type="nucleotide sequence ID" value="XM_015802865.1"/>
</dbReference>
<evidence type="ECO:0000256" key="3">
    <source>
        <dbReference type="SAM" id="MobiDB-lite"/>
    </source>
</evidence>
<comment type="caution">
    <text evidence="1">Lacks conserved residue(s) required for the propagation of feature annotation.</text>
</comment>
<dbReference type="PANTHER" id="PTHR10183:SF423">
    <property type="entry name" value="LEUCINE-RICH REPEAT PROTEIN (LRRP)"/>
    <property type="match status" value="1"/>
</dbReference>
<evidence type="ECO:0000259" key="4">
    <source>
        <dbReference type="PROSITE" id="PS50203"/>
    </source>
</evidence>
<feature type="region of interest" description="Disordered" evidence="3">
    <location>
        <begin position="397"/>
        <end position="427"/>
    </location>
</feature>
<comment type="caution">
    <text evidence="5">The sequence shown here is derived from an EMBL/GenBank/DDBJ whole genome shotgun (WGS) entry which is preliminary data.</text>
</comment>
<name>A0A0N0DV73_LEPPY</name>
<dbReference type="RefSeq" id="XP_015658379.1">
    <property type="nucleotide sequence ID" value="XM_015802863.1"/>
</dbReference>
<feature type="compositionally biased region" description="Polar residues" evidence="3">
    <location>
        <begin position="11"/>
        <end position="23"/>
    </location>
</feature>
<evidence type="ECO:0000313" key="5">
    <source>
        <dbReference type="EMBL" id="KPA79942.1"/>
    </source>
</evidence>
<dbReference type="Pfam" id="PF00648">
    <property type="entry name" value="Peptidase_C2"/>
    <property type="match status" value="1"/>
</dbReference>
<feature type="compositionally biased region" description="Basic and acidic residues" evidence="3">
    <location>
        <begin position="809"/>
        <end position="827"/>
    </location>
</feature>
<feature type="domain" description="Calpain catalytic" evidence="4">
    <location>
        <begin position="524"/>
        <end position="792"/>
    </location>
</feature>
<gene>
    <name evidence="5" type="ORF">ABB37_04991</name>
</gene>
<evidence type="ECO:0000256" key="1">
    <source>
        <dbReference type="PROSITE-ProRule" id="PRU00239"/>
    </source>
</evidence>
<dbReference type="GO" id="GO:0006508">
    <property type="term" value="P:proteolysis"/>
    <property type="evidence" value="ECO:0007669"/>
    <property type="project" value="InterPro"/>
</dbReference>
<dbReference type="SUPFAM" id="SSF54001">
    <property type="entry name" value="Cysteine proteinases"/>
    <property type="match status" value="1"/>
</dbReference>
<dbReference type="GeneID" id="26905282"/>
<feature type="compositionally biased region" description="Basic and acidic residues" evidence="3">
    <location>
        <begin position="406"/>
        <end position="417"/>
    </location>
</feature>
<feature type="region of interest" description="Disordered" evidence="3">
    <location>
        <begin position="252"/>
        <end position="314"/>
    </location>
</feature>
<dbReference type="Proteomes" id="UP000037923">
    <property type="component" value="Unassembled WGS sequence"/>
</dbReference>
<dbReference type="OMA" id="GPVECWD"/>
<accession>A0A0N0DV73</accession>
<feature type="compositionally biased region" description="Basic and acidic residues" evidence="3">
    <location>
        <begin position="257"/>
        <end position="272"/>
    </location>
</feature>
<reference evidence="5 6" key="1">
    <citation type="submission" date="2015-07" db="EMBL/GenBank/DDBJ databases">
        <title>High-quality genome of monoxenous trypanosomatid Leptomonas pyrrhocoris.</title>
        <authorList>
            <person name="Flegontov P."/>
            <person name="Butenko A."/>
            <person name="Firsov S."/>
            <person name="Vlcek C."/>
            <person name="Logacheva M.D."/>
            <person name="Field M."/>
            <person name="Filatov D."/>
            <person name="Flegontova O."/>
            <person name="Gerasimov E."/>
            <person name="Jackson A.P."/>
            <person name="Kelly S."/>
            <person name="Opperdoes F."/>
            <person name="O'Reilly A."/>
            <person name="Votypka J."/>
            <person name="Yurchenko V."/>
            <person name="Lukes J."/>
        </authorList>
    </citation>
    <scope>NUCLEOTIDE SEQUENCE [LARGE SCALE GENOMIC DNA]</scope>
    <source>
        <strain evidence="5">H10</strain>
    </source>
</reference>
<keyword evidence="6" id="KW-1185">Reference proteome</keyword>
<dbReference type="EMBL" id="LGTL01000009">
    <property type="protein sequence ID" value="KPA79941.1"/>
    <property type="molecule type" value="Genomic_DNA"/>
</dbReference>
<dbReference type="InterPro" id="IPR038765">
    <property type="entry name" value="Papain-like_cys_pep_sf"/>
</dbReference>
<proteinExistence type="predicted"/>
<protein>
    <recommendedName>
        <fullName evidence="4">Calpain catalytic domain-containing protein</fullName>
    </recommendedName>
</protein>
<sequence>MHRPGVDYWANTHSPTQTPQTVHILSRRSAASSSSGPPSLSRTSTTDFYIPSDDAPQAGATSGLAHCEPIASPLPSHNGSLPPATASFPPMRGNLTQLTELEAAKKQVAQLQQQQRQEEERVRRMQATWMREGVEYGNTLQTLRASLEREHALRTSAEQERQYAVREGQQLRVALRAVLAEPPSANGTPSTDTARGTVPLALYEEARRLLARCEHTFAELKMLQLRATDPAGLERLRCYDVPVVDGIPPAWPLETPQKVRNDGMSKEGDVRDSPSSTMRQQGGNAVLRTPKSTKAAATATPLREETPTGPDVSALTTVSPDTPCSLIAPDHTANTSPTLYHSESCASQKKTADVEMQSAAPVSASTAAPQVISAANNDAAGGARRVLLSPPLFSSSADVVDAPQGKQKETTETHTDGGADAEWSGPMHEFAADDGAHGSAAAAPTTMATTTTVATSTNARAAPSTSRLRPQPGAVLSEFEREDIIRDTDQLIRQLSRETIALARNEGARSSTDVAALCRRRGLDYIDPIFLPVTETLGLAAGGCRGYDPDEGSSYIVQWCTRDAFTPEGQRPAPLLTSAGIDPNALRCGRLGDTGVVAALAALAEAAGAVTSVLASTTAAEAENGLYVVWMCVRGWWMRVTVDAYLPCLCEADQTVTLYGCRNVATHELWAPICEKALAKVYGSYQALPHLPADVVVGHLTGGPVECWEWWRRSSETALEEIEAAINTSARGAGMVLLTTHSAAVLRGDSSKASLAGARAEYERLGLLPGTSYRVLAVTENADGEAVLLLRNWTTASSSSRAGGTARVGNKERDCREMSPLRDDESTKGPMLDYVSNRSGAVVVQNDGSSCANEGCVWLNYTRQVLPLFDRCHTCFDCRRFHDVRFPVHFSGSAPAVPAEMIRVRVQDPRRRRSTRGVTPCPTRLWIGLHQPGSHGEDCDAPAVPWALKVTLIGQEDASLLYAGRGSHRSDYGGSGFAAAAVAAPPPPLTRPARRSYVLSESFMGEPQPLPAVWMYLELDADDLARSAGTNSDEAGDDDERDNNATVMEFFVVPQMELTGTVAQDSRERVAVRGGVEVDRNRRDSPLSKGFTHRHTQEDAEEFYDEARPAWLRRDLASSVTIDNEFSFGTRTTAIVAILAEDQDCVTVDVVQAPAELRAALYHDVVDRIDFSECAPMPSGRADRCRRPASPNKSIAAVSNNVEDVRCQVNGRCLPTFSW</sequence>
<dbReference type="EMBL" id="LGTL01000009">
    <property type="protein sequence ID" value="KPA79942.1"/>
    <property type="molecule type" value="Genomic_DNA"/>
</dbReference>
<feature type="coiled-coil region" evidence="2">
    <location>
        <begin position="94"/>
        <end position="128"/>
    </location>
</feature>
<feature type="region of interest" description="Disordered" evidence="3">
    <location>
        <begin position="798"/>
        <end position="830"/>
    </location>
</feature>
<evidence type="ECO:0000256" key="2">
    <source>
        <dbReference type="SAM" id="Coils"/>
    </source>
</evidence>
<dbReference type="EMBL" id="LGTL01000009">
    <property type="protein sequence ID" value="KPA79940.1"/>
    <property type="molecule type" value="Genomic_DNA"/>
</dbReference>
<dbReference type="OrthoDB" id="424753at2759"/>
<dbReference type="PANTHER" id="PTHR10183">
    <property type="entry name" value="CALPAIN"/>
    <property type="match status" value="1"/>
</dbReference>
<dbReference type="AlphaFoldDB" id="A0A0N0DV73"/>
<feature type="compositionally biased region" description="Polar residues" evidence="3">
    <location>
        <begin position="273"/>
        <end position="283"/>
    </location>
</feature>
<dbReference type="VEuPathDB" id="TriTrypDB:LpyrH10_09_0910"/>
<keyword evidence="2" id="KW-0175">Coiled coil</keyword>
<feature type="region of interest" description="Disordered" evidence="3">
    <location>
        <begin position="1"/>
        <end position="89"/>
    </location>
</feature>
<dbReference type="PROSITE" id="PS50203">
    <property type="entry name" value="CALPAIN_CAT"/>
    <property type="match status" value="1"/>
</dbReference>
<feature type="compositionally biased region" description="Low complexity" evidence="3">
    <location>
        <begin position="289"/>
        <end position="301"/>
    </location>
</feature>
<dbReference type="InterPro" id="IPR022684">
    <property type="entry name" value="Calpain_cysteine_protease"/>
</dbReference>
<dbReference type="SMART" id="SM00230">
    <property type="entry name" value="CysPc"/>
    <property type="match status" value="1"/>
</dbReference>
<organism evidence="5 6">
    <name type="scientific">Leptomonas pyrrhocoris</name>
    <name type="common">Firebug parasite</name>
    <dbReference type="NCBI Taxonomy" id="157538"/>
    <lineage>
        <taxon>Eukaryota</taxon>
        <taxon>Discoba</taxon>
        <taxon>Euglenozoa</taxon>
        <taxon>Kinetoplastea</taxon>
        <taxon>Metakinetoplastina</taxon>
        <taxon>Trypanosomatida</taxon>
        <taxon>Trypanosomatidae</taxon>
        <taxon>Leishmaniinae</taxon>
        <taxon>Leptomonas</taxon>
    </lineage>
</organism>
<dbReference type="RefSeq" id="XP_015658380.1">
    <property type="nucleotide sequence ID" value="XM_015802864.1"/>
</dbReference>